<gene>
    <name evidence="1" type="ORF">BOX15_Mlig000047g2</name>
</gene>
<dbReference type="Gene3D" id="1.25.40.20">
    <property type="entry name" value="Ankyrin repeat-containing domain"/>
    <property type="match status" value="1"/>
</dbReference>
<evidence type="ECO:0000313" key="1">
    <source>
        <dbReference type="EMBL" id="PAA81750.1"/>
    </source>
</evidence>
<evidence type="ECO:0000313" key="2">
    <source>
        <dbReference type="Proteomes" id="UP000215902"/>
    </source>
</evidence>
<organism evidence="1 2">
    <name type="scientific">Macrostomum lignano</name>
    <dbReference type="NCBI Taxonomy" id="282301"/>
    <lineage>
        <taxon>Eukaryota</taxon>
        <taxon>Metazoa</taxon>
        <taxon>Spiralia</taxon>
        <taxon>Lophotrochozoa</taxon>
        <taxon>Platyhelminthes</taxon>
        <taxon>Rhabditophora</taxon>
        <taxon>Macrostomorpha</taxon>
        <taxon>Macrostomida</taxon>
        <taxon>Macrostomidae</taxon>
        <taxon>Macrostomum</taxon>
    </lineage>
</organism>
<protein>
    <submittedName>
        <fullName evidence="1">Uncharacterized protein</fullName>
    </submittedName>
</protein>
<dbReference type="Proteomes" id="UP000215902">
    <property type="component" value="Unassembled WGS sequence"/>
</dbReference>
<feature type="non-terminal residue" evidence="1">
    <location>
        <position position="1"/>
    </location>
</feature>
<dbReference type="EMBL" id="NIVC01000514">
    <property type="protein sequence ID" value="PAA81750.1"/>
    <property type="molecule type" value="Genomic_DNA"/>
</dbReference>
<sequence length="369" mass="38424">QSPADESVDDASRACCCADVLRRAGTSPMAVSVEGLCEWAVADLHCRTWPGACRQLPPPPLPPTTSQSIKSLSEAVAADDAALLSRLLLEGAVAADSKEADALLAEAAGRGLAGVCHQLLLSLTPPPTEEGREAALMAAAEAGAVVSCAVLLGHGVRPRQPALRLALASGCQATVLLLLRAGAPFSASGLSPSFGLSCPTWPQPQALLDWSAQHLAACVAELRRAIPRLRVLRYLLSGQHPRGPVLVEPDRVAVDLCLDAVPAADGAPGGSQQLLVLATCLVGYTGYPAPLIRLWPCVAFAELNSSGVDALTPMPKWPGGGRAGSVHRLSGLQPERGCLLRVAMAPERLRLPRYRFLLAAFQVELPASG</sequence>
<dbReference type="AlphaFoldDB" id="A0A267G6T9"/>
<comment type="caution">
    <text evidence="1">The sequence shown here is derived from an EMBL/GenBank/DDBJ whole genome shotgun (WGS) entry which is preliminary data.</text>
</comment>
<dbReference type="InterPro" id="IPR036770">
    <property type="entry name" value="Ankyrin_rpt-contain_sf"/>
</dbReference>
<name>A0A267G6T9_9PLAT</name>
<keyword evidence="2" id="KW-1185">Reference proteome</keyword>
<accession>A0A267G6T9</accession>
<proteinExistence type="predicted"/>
<reference evidence="1 2" key="1">
    <citation type="submission" date="2017-06" db="EMBL/GenBank/DDBJ databases">
        <title>A platform for efficient transgenesis in Macrostomum lignano, a flatworm model organism for stem cell research.</title>
        <authorList>
            <person name="Berezikov E."/>
        </authorList>
    </citation>
    <scope>NUCLEOTIDE SEQUENCE [LARGE SCALE GENOMIC DNA]</scope>
    <source>
        <strain evidence="1">DV1</strain>
        <tissue evidence="1">Whole organism</tissue>
    </source>
</reference>